<keyword evidence="9" id="KW-1185">Reference proteome</keyword>
<dbReference type="CDD" id="cd08278">
    <property type="entry name" value="benzyl_alcohol_DH"/>
    <property type="match status" value="1"/>
</dbReference>
<keyword evidence="2 6" id="KW-0479">Metal-binding</keyword>
<comment type="similarity">
    <text evidence="6">Belongs to the zinc-containing alcohol dehydrogenase family.</text>
</comment>
<dbReference type="SUPFAM" id="SSF51735">
    <property type="entry name" value="NAD(P)-binding Rossmann-fold domains"/>
    <property type="match status" value="1"/>
</dbReference>
<dbReference type="Pfam" id="PF00107">
    <property type="entry name" value="ADH_zinc_N"/>
    <property type="match status" value="1"/>
</dbReference>
<dbReference type="GO" id="GO:0008270">
    <property type="term" value="F:zinc ion binding"/>
    <property type="evidence" value="ECO:0007669"/>
    <property type="project" value="InterPro"/>
</dbReference>
<evidence type="ECO:0000313" key="8">
    <source>
        <dbReference type="EMBL" id="KRM88941.1"/>
    </source>
</evidence>
<dbReference type="GO" id="GO:0051903">
    <property type="term" value="F:S-(hydroxymethyl)glutathione dehydrogenase [NAD(P)+] activity"/>
    <property type="evidence" value="ECO:0007669"/>
    <property type="project" value="TreeGrafter"/>
</dbReference>
<dbReference type="PANTHER" id="PTHR43880:SF12">
    <property type="entry name" value="ALCOHOL DEHYDROGENASE CLASS-3"/>
    <property type="match status" value="1"/>
</dbReference>
<evidence type="ECO:0000256" key="3">
    <source>
        <dbReference type="ARBA" id="ARBA00022833"/>
    </source>
</evidence>
<dbReference type="InterPro" id="IPR011032">
    <property type="entry name" value="GroES-like_sf"/>
</dbReference>
<evidence type="ECO:0000313" key="9">
    <source>
        <dbReference type="Proteomes" id="UP000051576"/>
    </source>
</evidence>
<dbReference type="SMART" id="SM00829">
    <property type="entry name" value="PKS_ER"/>
    <property type="match status" value="1"/>
</dbReference>
<proteinExistence type="inferred from homology"/>
<comment type="cofactor">
    <cofactor evidence="1 6">
        <name>Zn(2+)</name>
        <dbReference type="ChEBI" id="CHEBI:29105"/>
    </cofactor>
</comment>
<dbReference type="PROSITE" id="PS00059">
    <property type="entry name" value="ADH_ZINC"/>
    <property type="match status" value="1"/>
</dbReference>
<protein>
    <submittedName>
        <fullName evidence="8">Aryl-alcohol dehydrogenase</fullName>
    </submittedName>
</protein>
<dbReference type="GO" id="GO:0046294">
    <property type="term" value="P:formaldehyde catabolic process"/>
    <property type="evidence" value="ECO:0007669"/>
    <property type="project" value="TreeGrafter"/>
</dbReference>
<dbReference type="EMBL" id="AYYX01000017">
    <property type="protein sequence ID" value="KRM88941.1"/>
    <property type="molecule type" value="Genomic_DNA"/>
</dbReference>
<dbReference type="FunFam" id="3.40.50.720:FF:000003">
    <property type="entry name" value="S-(hydroxymethyl)glutathione dehydrogenase"/>
    <property type="match status" value="1"/>
</dbReference>
<organism evidence="8 9">
    <name type="scientific">Liquorilactobacillus vini DSM 20605</name>
    <dbReference type="NCBI Taxonomy" id="1133569"/>
    <lineage>
        <taxon>Bacteria</taxon>
        <taxon>Bacillati</taxon>
        <taxon>Bacillota</taxon>
        <taxon>Bacilli</taxon>
        <taxon>Lactobacillales</taxon>
        <taxon>Lactobacillaceae</taxon>
        <taxon>Liquorilactobacillus</taxon>
    </lineage>
</organism>
<keyword evidence="3 6" id="KW-0862">Zinc</keyword>
<dbReference type="RefSeq" id="WP_056970567.1">
    <property type="nucleotide sequence ID" value="NZ_AYYX01000017.1"/>
</dbReference>
<dbReference type="PATRIC" id="fig|1133569.4.peg.618"/>
<dbReference type="STRING" id="1133569.FD21_GL000580"/>
<keyword evidence="5" id="KW-0520">NAD</keyword>
<dbReference type="InterPro" id="IPR036291">
    <property type="entry name" value="NAD(P)-bd_dom_sf"/>
</dbReference>
<keyword evidence="4" id="KW-0560">Oxidoreductase</keyword>
<reference evidence="8 9" key="1">
    <citation type="journal article" date="2015" name="Genome Announc.">
        <title>Expanding the biotechnology potential of lactobacilli through comparative genomics of 213 strains and associated genera.</title>
        <authorList>
            <person name="Sun Z."/>
            <person name="Harris H.M."/>
            <person name="McCann A."/>
            <person name="Guo C."/>
            <person name="Argimon S."/>
            <person name="Zhang W."/>
            <person name="Yang X."/>
            <person name="Jeffery I.B."/>
            <person name="Cooney J.C."/>
            <person name="Kagawa T.F."/>
            <person name="Liu W."/>
            <person name="Song Y."/>
            <person name="Salvetti E."/>
            <person name="Wrobel A."/>
            <person name="Rasinkangas P."/>
            <person name="Parkhill J."/>
            <person name="Rea M.C."/>
            <person name="O'Sullivan O."/>
            <person name="Ritari J."/>
            <person name="Douillard F.P."/>
            <person name="Paul Ross R."/>
            <person name="Yang R."/>
            <person name="Briner A.E."/>
            <person name="Felis G.E."/>
            <person name="de Vos W.M."/>
            <person name="Barrangou R."/>
            <person name="Klaenhammer T.R."/>
            <person name="Caufield P.W."/>
            <person name="Cui Y."/>
            <person name="Zhang H."/>
            <person name="O'Toole P.W."/>
        </authorList>
    </citation>
    <scope>NUCLEOTIDE SEQUENCE [LARGE SCALE GENOMIC DNA]</scope>
    <source>
        <strain evidence="8 9">DSM 20605</strain>
    </source>
</reference>
<accession>A0A0R2CAW5</accession>
<dbReference type="AlphaFoldDB" id="A0A0R2CAW5"/>
<dbReference type="InterPro" id="IPR013149">
    <property type="entry name" value="ADH-like_C"/>
</dbReference>
<dbReference type="GO" id="GO:0005829">
    <property type="term" value="C:cytosol"/>
    <property type="evidence" value="ECO:0007669"/>
    <property type="project" value="TreeGrafter"/>
</dbReference>
<dbReference type="InterPro" id="IPR002328">
    <property type="entry name" value="ADH_Zn_CS"/>
</dbReference>
<sequence length="384" mass="41486">MQKIKAAVINGQNQAFKIENLQITDQLNPHDVRVHIIASGICHTDEAVRNGQGGDFPMPAVLGHEGAGIVTEVGRAVRSTKPGDHVVLCYDYDGYCKNCLGGRPAACVNWNRLNMEGSRIDGSVPFQTEDGVPVKMLFNQSSFASETIVDDRNVTVIDQKIDLRKVGPLGCGFVTGSGTVFNGLKPEVGSSLTIFGTGAVGLGALMAAKISGCSKVICVDIVEQRLELAQDLGANYVINSKKTDPVKEIRKITNGGSNYVIDTTGVSAVMQQGFAATASGGTFAPLAVTRHEFKIEHPFADLTSYEKDVKGVLMGEAVPQKAIPELIEFWQQGKFPFDRLERFYSFDQINEANQASISGTVIKPVLILDENYQPGDENYQPTEV</sequence>
<evidence type="ECO:0000256" key="6">
    <source>
        <dbReference type="RuleBase" id="RU361277"/>
    </source>
</evidence>
<name>A0A0R2CAW5_9LACO</name>
<dbReference type="InterPro" id="IPR020843">
    <property type="entry name" value="ER"/>
</dbReference>
<evidence type="ECO:0000256" key="4">
    <source>
        <dbReference type="ARBA" id="ARBA00023002"/>
    </source>
</evidence>
<evidence type="ECO:0000256" key="5">
    <source>
        <dbReference type="ARBA" id="ARBA00023027"/>
    </source>
</evidence>
<dbReference type="Gene3D" id="3.90.180.10">
    <property type="entry name" value="Medium-chain alcohol dehydrogenases, catalytic domain"/>
    <property type="match status" value="1"/>
</dbReference>
<dbReference type="Gene3D" id="3.40.50.720">
    <property type="entry name" value="NAD(P)-binding Rossmann-like Domain"/>
    <property type="match status" value="1"/>
</dbReference>
<dbReference type="SUPFAM" id="SSF50129">
    <property type="entry name" value="GroES-like"/>
    <property type="match status" value="1"/>
</dbReference>
<feature type="domain" description="Enoyl reductase (ER)" evidence="7">
    <location>
        <begin position="11"/>
        <end position="366"/>
    </location>
</feature>
<evidence type="ECO:0000256" key="2">
    <source>
        <dbReference type="ARBA" id="ARBA00022723"/>
    </source>
</evidence>
<dbReference type="Pfam" id="PF08240">
    <property type="entry name" value="ADH_N"/>
    <property type="match status" value="1"/>
</dbReference>
<evidence type="ECO:0000259" key="7">
    <source>
        <dbReference type="SMART" id="SM00829"/>
    </source>
</evidence>
<dbReference type="InterPro" id="IPR013154">
    <property type="entry name" value="ADH-like_N"/>
</dbReference>
<comment type="caution">
    <text evidence="8">The sequence shown here is derived from an EMBL/GenBank/DDBJ whole genome shotgun (WGS) entry which is preliminary data.</text>
</comment>
<dbReference type="Proteomes" id="UP000051576">
    <property type="component" value="Unassembled WGS sequence"/>
</dbReference>
<evidence type="ECO:0000256" key="1">
    <source>
        <dbReference type="ARBA" id="ARBA00001947"/>
    </source>
</evidence>
<dbReference type="PANTHER" id="PTHR43880">
    <property type="entry name" value="ALCOHOL DEHYDROGENASE"/>
    <property type="match status" value="1"/>
</dbReference>
<gene>
    <name evidence="8" type="ORF">FD21_GL000580</name>
</gene>